<dbReference type="InterPro" id="IPR017901">
    <property type="entry name" value="C-CAP_CF_C-like"/>
</dbReference>
<dbReference type="InterPro" id="IPR027684">
    <property type="entry name" value="TBCC"/>
</dbReference>
<feature type="domain" description="C-CAP/cofactor C-like" evidence="3">
    <location>
        <begin position="140"/>
        <end position="274"/>
    </location>
</feature>
<sequence length="323" mass="34681">MDESPLLFVESWTAELRSLQSEIDAKSSATSDLSPRLQRLSDELTARAVNIPNSELRRCERELKAAQETLSAQAAPKSKFSFKRSTPSSRSVISAPPVTAPAPSSTSPTSSAAPEPSSIPPTPLIITSRSDSYLSSTDLPARPASSAAEALALTSLLRCFVHLASTANGATLADRFSTLYLSDIADSVVVLPVINGGSVMVQNCRRCVLALGGHQFRMHDSTECLVLLAASSTPIIERCKGLVLGTYSRSLRSPSPVHSSIFAVQDFDDPFATPERPSPNWRQASEAEEMRIEPFLRAGQAGWKQTRDGALRVVDGLSEVAKQ</sequence>
<organism evidence="4 5">
    <name type="scientific">Rhodotorula toruloides</name>
    <name type="common">Yeast</name>
    <name type="synonym">Rhodosporidium toruloides</name>
    <dbReference type="NCBI Taxonomy" id="5286"/>
    <lineage>
        <taxon>Eukaryota</taxon>
        <taxon>Fungi</taxon>
        <taxon>Dikarya</taxon>
        <taxon>Basidiomycota</taxon>
        <taxon>Pucciniomycotina</taxon>
        <taxon>Microbotryomycetes</taxon>
        <taxon>Sporidiobolales</taxon>
        <taxon>Sporidiobolaceae</taxon>
        <taxon>Rhodotorula</taxon>
    </lineage>
</organism>
<dbReference type="AlphaFoldDB" id="A0A511KFX1"/>
<evidence type="ECO:0000313" key="4">
    <source>
        <dbReference type="EMBL" id="GEM09267.1"/>
    </source>
</evidence>
<evidence type="ECO:0000259" key="3">
    <source>
        <dbReference type="PROSITE" id="PS51329"/>
    </source>
</evidence>
<dbReference type="EMBL" id="BJWK01000007">
    <property type="protein sequence ID" value="GEM09267.1"/>
    <property type="molecule type" value="Genomic_DNA"/>
</dbReference>
<dbReference type="GO" id="GO:0007023">
    <property type="term" value="P:post-chaperonin tubulin folding pathway"/>
    <property type="evidence" value="ECO:0007669"/>
    <property type="project" value="InterPro"/>
</dbReference>
<dbReference type="Proteomes" id="UP000321518">
    <property type="component" value="Unassembled WGS sequence"/>
</dbReference>
<comment type="similarity">
    <text evidence="1">Belongs to the TBCC family.</text>
</comment>
<evidence type="ECO:0000256" key="2">
    <source>
        <dbReference type="SAM" id="MobiDB-lite"/>
    </source>
</evidence>
<dbReference type="Gene3D" id="2.160.20.70">
    <property type="match status" value="1"/>
</dbReference>
<proteinExistence type="inferred from homology"/>
<dbReference type="PROSITE" id="PS51329">
    <property type="entry name" value="C_CAP_COFACTOR_C"/>
    <property type="match status" value="1"/>
</dbReference>
<dbReference type="InterPro" id="IPR012945">
    <property type="entry name" value="Tubulin-bd_cofactor_C_dom"/>
</dbReference>
<dbReference type="GO" id="GO:0007021">
    <property type="term" value="P:tubulin complex assembly"/>
    <property type="evidence" value="ECO:0007669"/>
    <property type="project" value="TreeGrafter"/>
</dbReference>
<dbReference type="GO" id="GO:0005737">
    <property type="term" value="C:cytoplasm"/>
    <property type="evidence" value="ECO:0007669"/>
    <property type="project" value="TreeGrafter"/>
</dbReference>
<protein>
    <submittedName>
        <fullName evidence="4">Tubulin folding cofactor C</fullName>
    </submittedName>
</protein>
<dbReference type="PANTHER" id="PTHR15139">
    <property type="entry name" value="TUBULIN FOLDING COFACTOR C"/>
    <property type="match status" value="1"/>
</dbReference>
<comment type="caution">
    <text evidence="4">The sequence shown here is derived from an EMBL/GenBank/DDBJ whole genome shotgun (WGS) entry which is preliminary data.</text>
</comment>
<dbReference type="InterPro" id="IPR016098">
    <property type="entry name" value="CAP/MinC_C"/>
</dbReference>
<feature type="compositionally biased region" description="Low complexity" evidence="2">
    <location>
        <begin position="91"/>
        <end position="116"/>
    </location>
</feature>
<dbReference type="PANTHER" id="PTHR15139:SF0">
    <property type="entry name" value="TUBULIN-SPECIFIC CHAPERONE C"/>
    <property type="match status" value="1"/>
</dbReference>
<feature type="region of interest" description="Disordered" evidence="2">
    <location>
        <begin position="76"/>
        <end position="124"/>
    </location>
</feature>
<name>A0A511KFX1_RHOTO</name>
<accession>A0A511KFX1</accession>
<evidence type="ECO:0000313" key="5">
    <source>
        <dbReference type="Proteomes" id="UP000321518"/>
    </source>
</evidence>
<reference evidence="4 5" key="1">
    <citation type="submission" date="2019-07" db="EMBL/GenBank/DDBJ databases">
        <title>Rhodotorula toruloides NBRC10032 genome sequencing.</title>
        <authorList>
            <person name="Shida Y."/>
            <person name="Takaku H."/>
            <person name="Ogasawara W."/>
            <person name="Mori K."/>
        </authorList>
    </citation>
    <scope>NUCLEOTIDE SEQUENCE [LARGE SCALE GENOMIC DNA]</scope>
    <source>
        <strain evidence="4 5">NBRC10032</strain>
    </source>
</reference>
<evidence type="ECO:0000256" key="1">
    <source>
        <dbReference type="ARBA" id="ARBA00008848"/>
    </source>
</evidence>
<dbReference type="OrthoDB" id="194775at2759"/>
<dbReference type="Pfam" id="PF07986">
    <property type="entry name" value="TBCC"/>
    <property type="match status" value="1"/>
</dbReference>
<gene>
    <name evidence="4" type="ORF">Rt10032_c07g3284</name>
</gene>